<reference evidence="2 3" key="1">
    <citation type="submission" date="2017-06" db="EMBL/GenBank/DDBJ databases">
        <title>Complete genome sequence of Nitrospirillum amazonense strain CBAmC, an endophytic nitrogen-fixing and plant growth-promoting bacterium, isolated from sugarcane.</title>
        <authorList>
            <person name="Schwab S."/>
            <person name="dos Santos Teixeira K.R."/>
            <person name="Simoes Araujo J.L."/>
            <person name="Soares Vidal M."/>
            <person name="Borges de Freitas H.R."/>
            <person name="Rivello Crivelaro A.L."/>
            <person name="Bueno de Camargo Nunes A."/>
            <person name="dos Santos C.M."/>
            <person name="Palmeira da Silva Rosa D."/>
            <person name="da Silva Padilha D."/>
            <person name="da Silva E."/>
            <person name="Araujo Terra L."/>
            <person name="Soares Mendes V."/>
            <person name="Farinelli L."/>
            <person name="Magalhaes Cruz L."/>
            <person name="Baldani J.I."/>
        </authorList>
    </citation>
    <scope>NUCLEOTIDE SEQUENCE [LARGE SCALE GENOMIC DNA]</scope>
    <source>
        <strain evidence="2 3">CBAmC</strain>
    </source>
</reference>
<organism evidence="2 3">
    <name type="scientific">Nitrospirillum viridazoti CBAmc</name>
    <dbReference type="NCBI Taxonomy" id="1441467"/>
    <lineage>
        <taxon>Bacteria</taxon>
        <taxon>Pseudomonadati</taxon>
        <taxon>Pseudomonadota</taxon>
        <taxon>Alphaproteobacteria</taxon>
        <taxon>Rhodospirillales</taxon>
        <taxon>Azospirillaceae</taxon>
        <taxon>Nitrospirillum</taxon>
        <taxon>Nitrospirillum viridazoti</taxon>
    </lineage>
</organism>
<dbReference type="SUPFAM" id="SSF54593">
    <property type="entry name" value="Glyoxalase/Bleomycin resistance protein/Dihydroxybiphenyl dioxygenase"/>
    <property type="match status" value="1"/>
</dbReference>
<sequence length="137" mass="15379">MTFAALGMTPLISVFDMPDALRFYREILGFDLVAASPEVQAREGTFSHWVWLRRGQAQIMLNTQFDSNERPAENDPARVAAHGDTVLYIGCADVDEAFDELTRRGLHADAPTLAPYGLRQFSTKDPDGYIIVFQEVR</sequence>
<dbReference type="InterPro" id="IPR029068">
    <property type="entry name" value="Glyas_Bleomycin-R_OHBP_Dase"/>
</dbReference>
<dbReference type="EMBL" id="CP022110">
    <property type="protein sequence ID" value="ASG20076.1"/>
    <property type="molecule type" value="Genomic_DNA"/>
</dbReference>
<proteinExistence type="predicted"/>
<feature type="domain" description="VOC" evidence="1">
    <location>
        <begin position="5"/>
        <end position="136"/>
    </location>
</feature>
<protein>
    <submittedName>
        <fullName evidence="2">Glyoxalase</fullName>
    </submittedName>
</protein>
<accession>A0A248JNH4</accession>
<gene>
    <name evidence="2" type="ORF">Y958_03960</name>
</gene>
<evidence type="ECO:0000313" key="2">
    <source>
        <dbReference type="EMBL" id="ASG20076.1"/>
    </source>
</evidence>
<dbReference type="Gene3D" id="3.10.180.10">
    <property type="entry name" value="2,3-Dihydroxybiphenyl 1,2-Dioxygenase, domain 1"/>
    <property type="match status" value="1"/>
</dbReference>
<dbReference type="Pfam" id="PF00903">
    <property type="entry name" value="Glyoxalase"/>
    <property type="match status" value="1"/>
</dbReference>
<dbReference type="RefSeq" id="WP_088870987.1">
    <property type="nucleotide sequence ID" value="NZ_CP022110.1"/>
</dbReference>
<dbReference type="InterPro" id="IPR037523">
    <property type="entry name" value="VOC_core"/>
</dbReference>
<dbReference type="InterPro" id="IPR004360">
    <property type="entry name" value="Glyas_Fos-R_dOase_dom"/>
</dbReference>
<dbReference type="AlphaFoldDB" id="A0A248JNH4"/>
<evidence type="ECO:0000259" key="1">
    <source>
        <dbReference type="PROSITE" id="PS51819"/>
    </source>
</evidence>
<dbReference type="PROSITE" id="PS51819">
    <property type="entry name" value="VOC"/>
    <property type="match status" value="1"/>
</dbReference>
<dbReference type="KEGG" id="nao:Y958_03960"/>
<dbReference type="Proteomes" id="UP000197153">
    <property type="component" value="Chromosome 1"/>
</dbReference>
<keyword evidence="3" id="KW-1185">Reference proteome</keyword>
<name>A0A248JNH4_9PROT</name>
<evidence type="ECO:0000313" key="3">
    <source>
        <dbReference type="Proteomes" id="UP000197153"/>
    </source>
</evidence>